<name>A0A848F5G9_9BURK</name>
<dbReference type="Proteomes" id="UP000574067">
    <property type="component" value="Unassembled WGS sequence"/>
</dbReference>
<dbReference type="Pfam" id="PF07589">
    <property type="entry name" value="PEP-CTERM"/>
    <property type="match status" value="1"/>
</dbReference>
<dbReference type="RefSeq" id="WP_169158721.1">
    <property type="nucleotide sequence ID" value="NZ_JABBFW010000001.1"/>
</dbReference>
<feature type="signal peptide" evidence="2">
    <location>
        <begin position="1"/>
        <end position="22"/>
    </location>
</feature>
<keyword evidence="2" id="KW-0732">Signal</keyword>
<keyword evidence="5" id="KW-1185">Reference proteome</keyword>
<dbReference type="EMBL" id="JABBFW010000001">
    <property type="protein sequence ID" value="NML13839.1"/>
    <property type="molecule type" value="Genomic_DNA"/>
</dbReference>
<evidence type="ECO:0000313" key="4">
    <source>
        <dbReference type="EMBL" id="NML13839.1"/>
    </source>
</evidence>
<feature type="chain" id="PRO_5032383813" evidence="2">
    <location>
        <begin position="23"/>
        <end position="265"/>
    </location>
</feature>
<sequence>MRFIHGLVATAAALAFSLPAQAGAYYLFDGDWPEAFVFSTDTGATIGRFATPRLAYPAAIRSSIWLGERDDDGGWEYTLQGRPTGRTSQGGHRFSQLLDGATGRGRNYGVECCGEVNSVTVANADWSGQRVLFKLQFSGAGIAFDPRDRSLYVSELRGTRIRQFSLDGSLLNSFDFQKALVGLAYDTATRSFWGFNRESNSLVQFDRRGTVLADLRITDAFPSNPYGGEMQVLAVPEPGALLLAAAGVPLLAGVAARRRARRHAA</sequence>
<dbReference type="AlphaFoldDB" id="A0A848F5G9"/>
<dbReference type="SUPFAM" id="SSF50956">
    <property type="entry name" value="Thermostable phytase (3-phytase)"/>
    <property type="match status" value="1"/>
</dbReference>
<gene>
    <name evidence="4" type="ORF">HHL10_02445</name>
</gene>
<proteinExistence type="predicted"/>
<comment type="caution">
    <text evidence="4">The sequence shown here is derived from an EMBL/GenBank/DDBJ whole genome shotgun (WGS) entry which is preliminary data.</text>
</comment>
<dbReference type="InterPro" id="IPR011042">
    <property type="entry name" value="6-blade_b-propeller_TolB-like"/>
</dbReference>
<dbReference type="InterPro" id="IPR013424">
    <property type="entry name" value="Ice-binding_C"/>
</dbReference>
<keyword evidence="1" id="KW-1133">Transmembrane helix</keyword>
<accession>A0A848F5G9</accession>
<evidence type="ECO:0000313" key="5">
    <source>
        <dbReference type="Proteomes" id="UP000574067"/>
    </source>
</evidence>
<organism evidence="4 5">
    <name type="scientific">Azohydromonas caseinilytica</name>
    <dbReference type="NCBI Taxonomy" id="2728836"/>
    <lineage>
        <taxon>Bacteria</taxon>
        <taxon>Pseudomonadati</taxon>
        <taxon>Pseudomonadota</taxon>
        <taxon>Betaproteobacteria</taxon>
        <taxon>Burkholderiales</taxon>
        <taxon>Sphaerotilaceae</taxon>
        <taxon>Azohydromonas</taxon>
    </lineage>
</organism>
<protein>
    <submittedName>
        <fullName evidence="4">PEP-CTERM sorting domain-containing protein</fullName>
    </submittedName>
</protein>
<evidence type="ECO:0000256" key="2">
    <source>
        <dbReference type="SAM" id="SignalP"/>
    </source>
</evidence>
<dbReference type="Gene3D" id="2.120.10.30">
    <property type="entry name" value="TolB, C-terminal domain"/>
    <property type="match status" value="1"/>
</dbReference>
<keyword evidence="1" id="KW-0812">Transmembrane</keyword>
<reference evidence="4 5" key="1">
    <citation type="submission" date="2020-04" db="EMBL/GenBank/DDBJ databases">
        <title>Azohydromonas sp. isolated from soil.</title>
        <authorList>
            <person name="Dahal R.H."/>
        </authorList>
    </citation>
    <scope>NUCLEOTIDE SEQUENCE [LARGE SCALE GENOMIC DNA]</scope>
    <source>
        <strain evidence="4 5">G-1-1-14</strain>
    </source>
</reference>
<feature type="transmembrane region" description="Helical" evidence="1">
    <location>
        <begin position="239"/>
        <end position="256"/>
    </location>
</feature>
<feature type="domain" description="Ice-binding protein C-terminal" evidence="3">
    <location>
        <begin position="234"/>
        <end position="259"/>
    </location>
</feature>
<evidence type="ECO:0000259" key="3">
    <source>
        <dbReference type="Pfam" id="PF07589"/>
    </source>
</evidence>
<evidence type="ECO:0000256" key="1">
    <source>
        <dbReference type="SAM" id="Phobius"/>
    </source>
</evidence>
<keyword evidence="1" id="KW-0472">Membrane</keyword>